<dbReference type="InterPro" id="IPR027815">
    <property type="entry name" value="CSC1/OSCA1-like_cyt"/>
</dbReference>
<dbReference type="OMA" id="CSCKKEN"/>
<keyword evidence="5 8" id="KW-1133">Transmembrane helix</keyword>
<keyword evidence="3" id="KW-0813">Transport</keyword>
<feature type="transmembrane region" description="Helical" evidence="8">
    <location>
        <begin position="470"/>
        <end position="498"/>
    </location>
</feature>
<dbReference type="EMBL" id="CDMC01000005">
    <property type="protein sequence ID" value="CEL06117.1"/>
    <property type="molecule type" value="Genomic_DNA"/>
</dbReference>
<protein>
    <submittedName>
        <fullName evidence="12">Putative DUF221 domain protein</fullName>
    </submittedName>
</protein>
<keyword evidence="13" id="KW-1185">Reference proteome</keyword>
<dbReference type="Pfam" id="PF13967">
    <property type="entry name" value="RSN1_TM"/>
    <property type="match status" value="1"/>
</dbReference>
<dbReference type="PANTHER" id="PTHR13018">
    <property type="entry name" value="PROBABLE MEMBRANE PROTEIN DUF221-RELATED"/>
    <property type="match status" value="1"/>
</dbReference>
<evidence type="ECO:0000256" key="6">
    <source>
        <dbReference type="ARBA" id="ARBA00023136"/>
    </source>
</evidence>
<evidence type="ECO:0000259" key="9">
    <source>
        <dbReference type="Pfam" id="PF02714"/>
    </source>
</evidence>
<feature type="transmembrane region" description="Helical" evidence="8">
    <location>
        <begin position="619"/>
        <end position="638"/>
    </location>
</feature>
<feature type="transmembrane region" description="Helical" evidence="8">
    <location>
        <begin position="519"/>
        <end position="543"/>
    </location>
</feature>
<evidence type="ECO:0000313" key="12">
    <source>
        <dbReference type="EMBL" id="CEL06117.1"/>
    </source>
</evidence>
<evidence type="ECO:0000256" key="5">
    <source>
        <dbReference type="ARBA" id="ARBA00022989"/>
    </source>
</evidence>
<feature type="transmembrane region" description="Helical" evidence="8">
    <location>
        <begin position="173"/>
        <end position="192"/>
    </location>
</feature>
<dbReference type="OrthoDB" id="1689567at2759"/>
<dbReference type="Pfam" id="PF14703">
    <property type="entry name" value="PHM7_cyt"/>
    <property type="match status" value="1"/>
</dbReference>
<evidence type="ECO:0000256" key="1">
    <source>
        <dbReference type="ARBA" id="ARBA00004141"/>
    </source>
</evidence>
<dbReference type="GO" id="GO:0005886">
    <property type="term" value="C:plasma membrane"/>
    <property type="evidence" value="ECO:0007669"/>
    <property type="project" value="TreeGrafter"/>
</dbReference>
<feature type="transmembrane region" description="Helical" evidence="8">
    <location>
        <begin position="425"/>
        <end position="450"/>
    </location>
</feature>
<dbReference type="InterPro" id="IPR003864">
    <property type="entry name" value="CSC1/OSCA1-like_7TM"/>
</dbReference>
<sequence>MSFTQAAMAAAVTAAVTAADNGTHDEPNPSDPRKSTRNIYTQLVISSALGITAFLAFCLLRPKWTELYAARRRQRRAALHLPELPDSFFGWIPVLYHITEEQVLQSAGLDAFVFLSFLRFAIRFLSTVFVFAVVVLLPIHHSYTGKWGLLDWDKDLDNSKDKKKDFSKDPKYLSAYVVFAYIFSGLAVYMLLQETKKIINIRQKYLGGQTSTTDRTIRLSGIPPEMGTEESIRKFIEGLRIGKVESITLCRNWSSLDHLIEERVKVLRNLEKSWVKYLGYKRVKKAGDTLPLRHQQPPNSTLFSEDDPLLSNEQEDSYDHAGNRPTVRIWYGRFRLQYRNVDAIDYYEERLRRLDEQIQDARQKEYPPTELAFVTMKSIAAAQMLVQAILDPHPMQLLARLAPSPADVVWKNTYMPRSRRMLQSWSVTIAIGFLTVFWSALLFPIGTLLQPETLGKVFPRLVEILKEHPLAMSLVQTGLPTLAFSLLTVAVPYIYNWLANHQGMISRGDIELSVISKSFFFSFFNLFVIFTVIGTATNFYGLWEHLRDRLKDANTIALALAKSLEGLAPFYTNLLILQGVGLSPLRLLEFGSVLMYPINFLTARTPRDFAELSAPPTFSYGYSIPQTILILVICVVYSVFPSSWLISFFGLIYFVLGHFIYKYQLLYAMDHRQHSTGRAWPMICSRVLVGLVVFQLAVAGTLALRAAITLSLLTVPLLASTVWCSYYFTQFYEPLTKFIALKSIYNDAVASSSGDLSPVGEIGGNNSESASSTFSPPLGLDRDSLPVRVGNQVLGLKLRKYLNPSLILPLESAWLPGRNPMPELQEGFEYFHVPSHVYREARRDDEDPNNVAV</sequence>
<evidence type="ECO:0000259" key="10">
    <source>
        <dbReference type="Pfam" id="PF13967"/>
    </source>
</evidence>
<feature type="region of interest" description="Disordered" evidence="7">
    <location>
        <begin position="289"/>
        <end position="320"/>
    </location>
</feature>
<dbReference type="GO" id="GO:0005227">
    <property type="term" value="F:calcium-activated cation channel activity"/>
    <property type="evidence" value="ECO:0007669"/>
    <property type="project" value="InterPro"/>
</dbReference>
<evidence type="ECO:0000256" key="2">
    <source>
        <dbReference type="ARBA" id="ARBA00007779"/>
    </source>
</evidence>
<evidence type="ECO:0000256" key="3">
    <source>
        <dbReference type="ARBA" id="ARBA00022448"/>
    </source>
</evidence>
<evidence type="ECO:0000256" key="4">
    <source>
        <dbReference type="ARBA" id="ARBA00022692"/>
    </source>
</evidence>
<dbReference type="InterPro" id="IPR032880">
    <property type="entry name" value="CSC1/OSCA1-like_N"/>
</dbReference>
<reference evidence="13" key="1">
    <citation type="journal article" date="2016" name="Genome Announc.">
        <title>Draft genome sequences of fungus Aspergillus calidoustus.</title>
        <authorList>
            <person name="Horn F."/>
            <person name="Linde J."/>
            <person name="Mattern D.J."/>
            <person name="Walther G."/>
            <person name="Guthke R."/>
            <person name="Scherlach K."/>
            <person name="Martin K."/>
            <person name="Brakhage A.A."/>
            <person name="Petzke L."/>
            <person name="Valiante V."/>
        </authorList>
    </citation>
    <scope>NUCLEOTIDE SEQUENCE [LARGE SCALE GENOMIC DNA]</scope>
    <source>
        <strain evidence="13">SF006504</strain>
    </source>
</reference>
<feature type="compositionally biased region" description="Acidic residues" evidence="7">
    <location>
        <begin position="304"/>
        <end position="316"/>
    </location>
</feature>
<feature type="transmembrane region" description="Helical" evidence="8">
    <location>
        <begin position="575"/>
        <end position="598"/>
    </location>
</feature>
<proteinExistence type="inferred from homology"/>
<keyword evidence="4 8" id="KW-0812">Transmembrane</keyword>
<dbReference type="Proteomes" id="UP000054771">
    <property type="component" value="Unassembled WGS sequence"/>
</dbReference>
<evidence type="ECO:0000256" key="7">
    <source>
        <dbReference type="SAM" id="MobiDB-lite"/>
    </source>
</evidence>
<name>A0A0U4Z8P3_ASPCI</name>
<gene>
    <name evidence="12" type="ORF">ASPCAL07226</name>
</gene>
<dbReference type="Pfam" id="PF02714">
    <property type="entry name" value="RSN1_7TM"/>
    <property type="match status" value="1"/>
</dbReference>
<comment type="subcellular location">
    <subcellularLocation>
        <location evidence="1">Membrane</location>
        <topology evidence="1">Multi-pass membrane protein</topology>
    </subcellularLocation>
</comment>
<evidence type="ECO:0000256" key="8">
    <source>
        <dbReference type="SAM" id="Phobius"/>
    </source>
</evidence>
<feature type="transmembrane region" description="Helical" evidence="8">
    <location>
        <begin position="644"/>
        <end position="663"/>
    </location>
</feature>
<comment type="similarity">
    <text evidence="2">Belongs to the CSC1 (TC 1.A.17) family.</text>
</comment>
<dbReference type="AlphaFoldDB" id="A0A0U4Z8P3"/>
<dbReference type="InterPro" id="IPR045122">
    <property type="entry name" value="Csc1-like"/>
</dbReference>
<dbReference type="PANTHER" id="PTHR13018:SF5">
    <property type="entry name" value="RE44586P"/>
    <property type="match status" value="1"/>
</dbReference>
<feature type="transmembrane region" description="Helical" evidence="8">
    <location>
        <begin position="120"/>
        <end position="139"/>
    </location>
</feature>
<feature type="transmembrane region" description="Helical" evidence="8">
    <location>
        <begin position="42"/>
        <end position="62"/>
    </location>
</feature>
<evidence type="ECO:0000313" key="13">
    <source>
        <dbReference type="Proteomes" id="UP000054771"/>
    </source>
</evidence>
<feature type="domain" description="CSC1/OSCA1-like 7TM region" evidence="9">
    <location>
        <begin position="424"/>
        <end position="701"/>
    </location>
</feature>
<feature type="domain" description="CSC1/OSCA1-like N-terminal transmembrane" evidence="10">
    <location>
        <begin position="39"/>
        <end position="194"/>
    </location>
</feature>
<feature type="domain" description="CSC1/OSCA1-like cytosolic" evidence="11">
    <location>
        <begin position="214"/>
        <end position="412"/>
    </location>
</feature>
<accession>A0A0U4Z8P3</accession>
<keyword evidence="6 8" id="KW-0472">Membrane</keyword>
<evidence type="ECO:0000259" key="11">
    <source>
        <dbReference type="Pfam" id="PF14703"/>
    </source>
</evidence>
<organism evidence="12 13">
    <name type="scientific">Aspergillus calidoustus</name>
    <dbReference type="NCBI Taxonomy" id="454130"/>
    <lineage>
        <taxon>Eukaryota</taxon>
        <taxon>Fungi</taxon>
        <taxon>Dikarya</taxon>
        <taxon>Ascomycota</taxon>
        <taxon>Pezizomycotina</taxon>
        <taxon>Eurotiomycetes</taxon>
        <taxon>Eurotiomycetidae</taxon>
        <taxon>Eurotiales</taxon>
        <taxon>Aspergillaceae</taxon>
        <taxon>Aspergillus</taxon>
        <taxon>Aspergillus subgen. Nidulantes</taxon>
    </lineage>
</organism>
<feature type="transmembrane region" description="Helical" evidence="8">
    <location>
        <begin position="683"/>
        <end position="704"/>
    </location>
</feature>